<comment type="caution">
    <text evidence="6">The sequence shown here is derived from an EMBL/GenBank/DDBJ whole genome shotgun (WGS) entry which is preliminary data.</text>
</comment>
<dbReference type="InterPro" id="IPR051453">
    <property type="entry name" value="MBL_Glyoxalase_II"/>
</dbReference>
<name>A0AB35U2V7_9FIRM</name>
<dbReference type="EMBL" id="JALBUR010000006">
    <property type="protein sequence ID" value="MDX8419244.1"/>
    <property type="molecule type" value="Genomic_DNA"/>
</dbReference>
<dbReference type="PANTHER" id="PTHR46233">
    <property type="entry name" value="HYDROXYACYLGLUTATHIONE HYDROLASE GLOC"/>
    <property type="match status" value="1"/>
</dbReference>
<keyword evidence="4" id="KW-0862">Zinc</keyword>
<gene>
    <name evidence="6" type="ORF">MOZ60_03950</name>
</gene>
<organism evidence="6 7">
    <name type="scientific">Grylomicrobium aquisgranensis</name>
    <dbReference type="NCBI Taxonomy" id="2926318"/>
    <lineage>
        <taxon>Bacteria</taxon>
        <taxon>Bacillati</taxon>
        <taxon>Bacillota</taxon>
        <taxon>Erysipelotrichia</taxon>
        <taxon>Erysipelotrichales</taxon>
        <taxon>Erysipelotrichaceae</taxon>
        <taxon>Grylomicrobium</taxon>
    </lineage>
</organism>
<protein>
    <submittedName>
        <fullName evidence="6">MBL fold metallo-hydrolase</fullName>
    </submittedName>
</protein>
<dbReference type="RefSeq" id="WP_370595729.1">
    <property type="nucleotide sequence ID" value="NZ_JALBUR010000006.1"/>
</dbReference>
<dbReference type="InterPro" id="IPR001279">
    <property type="entry name" value="Metallo-B-lactamas"/>
</dbReference>
<keyword evidence="3" id="KW-0378">Hydrolase</keyword>
<dbReference type="SUPFAM" id="SSF56281">
    <property type="entry name" value="Metallo-hydrolase/oxidoreductase"/>
    <property type="match status" value="1"/>
</dbReference>
<sequence length="203" mass="22380">MKITTLPIGLYGENSYVLHDHGHVLLTDPGAYARRIQAEIGDDEVTDGIVLTHGHEDHTGAVDDLVDIYHCPVFMDQRDLALVDPASRAGYCSPVYSKILPMQKEMDVGTFHLIIYHTPGHTEGSCCIQYRNVLFSGDTLFAGSCGRTDLFGGSQEEMSASLRFLKQLPRDLKVYPGHGPATTIGQEADTNPFMAGDCLREYF</sequence>
<dbReference type="SMART" id="SM00849">
    <property type="entry name" value="Lactamase_B"/>
    <property type="match status" value="1"/>
</dbReference>
<dbReference type="GO" id="GO:0046872">
    <property type="term" value="F:metal ion binding"/>
    <property type="evidence" value="ECO:0007669"/>
    <property type="project" value="UniProtKB-KW"/>
</dbReference>
<reference evidence="6 7" key="1">
    <citation type="submission" date="2022-03" db="EMBL/GenBank/DDBJ databases">
        <title>Novel taxa within the pig intestine.</title>
        <authorList>
            <person name="Wylensek D."/>
            <person name="Bishof K."/>
            <person name="Afrizal A."/>
            <person name="Clavel T."/>
        </authorList>
    </citation>
    <scope>NUCLEOTIDE SEQUENCE [LARGE SCALE GENOMIC DNA]</scope>
    <source>
        <strain evidence="6 7">CLA-KB-P133</strain>
    </source>
</reference>
<keyword evidence="7" id="KW-1185">Reference proteome</keyword>
<dbReference type="AlphaFoldDB" id="A0AB35U2V7"/>
<evidence type="ECO:0000256" key="3">
    <source>
        <dbReference type="ARBA" id="ARBA00022801"/>
    </source>
</evidence>
<evidence type="ECO:0000313" key="6">
    <source>
        <dbReference type="EMBL" id="MDX8419244.1"/>
    </source>
</evidence>
<dbReference type="GO" id="GO:0016787">
    <property type="term" value="F:hydrolase activity"/>
    <property type="evidence" value="ECO:0007669"/>
    <property type="project" value="UniProtKB-KW"/>
</dbReference>
<evidence type="ECO:0000259" key="5">
    <source>
        <dbReference type="SMART" id="SM00849"/>
    </source>
</evidence>
<dbReference type="PANTHER" id="PTHR46233:SF3">
    <property type="entry name" value="HYDROXYACYLGLUTATHIONE HYDROLASE GLOC"/>
    <property type="match status" value="1"/>
</dbReference>
<evidence type="ECO:0000256" key="4">
    <source>
        <dbReference type="ARBA" id="ARBA00022833"/>
    </source>
</evidence>
<accession>A0AB35U2V7</accession>
<comment type="cofactor">
    <cofactor evidence="1">
        <name>Zn(2+)</name>
        <dbReference type="ChEBI" id="CHEBI:29105"/>
    </cofactor>
</comment>
<dbReference type="Pfam" id="PF00753">
    <property type="entry name" value="Lactamase_B"/>
    <property type="match status" value="1"/>
</dbReference>
<feature type="domain" description="Metallo-beta-lactamase" evidence="5">
    <location>
        <begin position="12"/>
        <end position="178"/>
    </location>
</feature>
<evidence type="ECO:0000256" key="1">
    <source>
        <dbReference type="ARBA" id="ARBA00001947"/>
    </source>
</evidence>
<evidence type="ECO:0000313" key="7">
    <source>
        <dbReference type="Proteomes" id="UP001286174"/>
    </source>
</evidence>
<keyword evidence="2" id="KW-0479">Metal-binding</keyword>
<evidence type="ECO:0000256" key="2">
    <source>
        <dbReference type="ARBA" id="ARBA00022723"/>
    </source>
</evidence>
<dbReference type="InterPro" id="IPR036866">
    <property type="entry name" value="RibonucZ/Hydroxyglut_hydro"/>
</dbReference>
<dbReference type="Gene3D" id="3.60.15.10">
    <property type="entry name" value="Ribonuclease Z/Hydroxyacylglutathione hydrolase-like"/>
    <property type="match status" value="1"/>
</dbReference>
<proteinExistence type="predicted"/>
<dbReference type="Proteomes" id="UP001286174">
    <property type="component" value="Unassembled WGS sequence"/>
</dbReference>
<dbReference type="CDD" id="cd06262">
    <property type="entry name" value="metallo-hydrolase-like_MBL-fold"/>
    <property type="match status" value="1"/>
</dbReference>